<dbReference type="OrthoDB" id="4927369at2759"/>
<proteinExistence type="predicted"/>
<reference evidence="1 2" key="1">
    <citation type="journal article" date="2015" name="BMC Genomics">
        <title>Insights from the genome of Ophiocordyceps polyrhachis-furcata to pathogenicity and host specificity in insect fungi.</title>
        <authorList>
            <person name="Wichadakul D."/>
            <person name="Kobmoo N."/>
            <person name="Ingsriswang S."/>
            <person name="Tangphatsornruang S."/>
            <person name="Chantasingh D."/>
            <person name="Luangsa-ard J.J."/>
            <person name="Eurwilaichitr L."/>
        </authorList>
    </citation>
    <scope>NUCLEOTIDE SEQUENCE [LARGE SCALE GENOMIC DNA]</scope>
    <source>
        <strain evidence="1 2">BCC 54312</strain>
    </source>
</reference>
<accession>A0A367L4N6</accession>
<evidence type="ECO:0000313" key="2">
    <source>
        <dbReference type="Proteomes" id="UP000253664"/>
    </source>
</evidence>
<dbReference type="AlphaFoldDB" id="A0A367L4N6"/>
<dbReference type="Proteomes" id="UP000253664">
    <property type="component" value="Unassembled WGS sequence"/>
</dbReference>
<sequence length="171" mass="19286">MLLCIDNSALCRVSKDVERQATCLPSPREGGGLFQMSSPTLPAFYIDSNPISGLQPNSVSDQDIINSCKESAYDRAQCIRFHAQCFNPVSQHRVTLQDCKADFEEKKSEQQQQQQQQQPTITDQDVEASCKESAFGRQQCIQFHAKCFRPVREGETTLDECKADFQKDIIS</sequence>
<keyword evidence="2" id="KW-1185">Reference proteome</keyword>
<comment type="caution">
    <text evidence="1">The sequence shown here is derived from an EMBL/GenBank/DDBJ whole genome shotgun (WGS) entry which is preliminary data.</text>
</comment>
<name>A0A367L4N6_9HYPO</name>
<gene>
    <name evidence="1" type="ORF">L249_3667</name>
</gene>
<dbReference type="EMBL" id="LKCN02000015">
    <property type="protein sequence ID" value="RCI09396.1"/>
    <property type="molecule type" value="Genomic_DNA"/>
</dbReference>
<evidence type="ECO:0000313" key="1">
    <source>
        <dbReference type="EMBL" id="RCI09396.1"/>
    </source>
</evidence>
<organism evidence="1 2">
    <name type="scientific">Ophiocordyceps polyrhachis-furcata BCC 54312</name>
    <dbReference type="NCBI Taxonomy" id="1330021"/>
    <lineage>
        <taxon>Eukaryota</taxon>
        <taxon>Fungi</taxon>
        <taxon>Dikarya</taxon>
        <taxon>Ascomycota</taxon>
        <taxon>Pezizomycotina</taxon>
        <taxon>Sordariomycetes</taxon>
        <taxon>Hypocreomycetidae</taxon>
        <taxon>Hypocreales</taxon>
        <taxon>Ophiocordycipitaceae</taxon>
        <taxon>Ophiocordyceps</taxon>
    </lineage>
</organism>
<protein>
    <submittedName>
        <fullName evidence="1">Uncharacterized protein</fullName>
    </submittedName>
</protein>